<comment type="caution">
    <text evidence="2">The sequence shown here is derived from an EMBL/GenBank/DDBJ whole genome shotgun (WGS) entry which is preliminary data.</text>
</comment>
<dbReference type="AlphaFoldDB" id="A0A6L7GE54"/>
<dbReference type="RefSeq" id="WP_160600008.1">
    <property type="nucleotide sequence ID" value="NZ_WTYU01000001.1"/>
</dbReference>
<name>A0A6L7GE54_9SPHN</name>
<keyword evidence="3" id="KW-1185">Reference proteome</keyword>
<evidence type="ECO:0000313" key="2">
    <source>
        <dbReference type="EMBL" id="MXP13765.1"/>
    </source>
</evidence>
<sequence>MAANPASEAQAVADKAPKPVDAALIKDAPAISPFNNTIEALEQARRAEEIVKSRRDAEQPKNTDEQVKSERPA</sequence>
<proteinExistence type="predicted"/>
<accession>A0A6L7GE54</accession>
<reference evidence="2 3" key="1">
    <citation type="submission" date="2019-12" db="EMBL/GenBank/DDBJ databases">
        <title>Genomic-based taxomic classification of the family Erythrobacteraceae.</title>
        <authorList>
            <person name="Xu L."/>
        </authorList>
    </citation>
    <scope>NUCLEOTIDE SEQUENCE [LARGE SCALE GENOMIC DNA]</scope>
    <source>
        <strain evidence="2 3">KCTC 52259</strain>
    </source>
</reference>
<dbReference type="Proteomes" id="UP000473531">
    <property type="component" value="Unassembled WGS sequence"/>
</dbReference>
<evidence type="ECO:0000256" key="1">
    <source>
        <dbReference type="SAM" id="MobiDB-lite"/>
    </source>
</evidence>
<protein>
    <submittedName>
        <fullName evidence="2">Uncharacterized protein</fullName>
    </submittedName>
</protein>
<dbReference type="EMBL" id="WTYU01000001">
    <property type="protein sequence ID" value="MXP13765.1"/>
    <property type="molecule type" value="Genomic_DNA"/>
</dbReference>
<organism evidence="2 3">
    <name type="scientific">Allopontixanthobacter confluentis</name>
    <dbReference type="NCBI Taxonomy" id="1849021"/>
    <lineage>
        <taxon>Bacteria</taxon>
        <taxon>Pseudomonadati</taxon>
        <taxon>Pseudomonadota</taxon>
        <taxon>Alphaproteobacteria</taxon>
        <taxon>Sphingomonadales</taxon>
        <taxon>Erythrobacteraceae</taxon>
        <taxon>Allopontixanthobacter</taxon>
    </lineage>
</organism>
<gene>
    <name evidence="2" type="ORF">GRI44_03230</name>
</gene>
<evidence type="ECO:0000313" key="3">
    <source>
        <dbReference type="Proteomes" id="UP000473531"/>
    </source>
</evidence>
<feature type="region of interest" description="Disordered" evidence="1">
    <location>
        <begin position="49"/>
        <end position="73"/>
    </location>
</feature>